<dbReference type="SUPFAM" id="SSF55035">
    <property type="entry name" value="NAD-binding domain of HMG-CoA reductase"/>
    <property type="match status" value="1"/>
</dbReference>
<keyword evidence="3" id="KW-0520">NAD</keyword>
<dbReference type="RefSeq" id="WP_185374288.1">
    <property type="nucleotide sequence ID" value="NZ_JAARRM010000004.1"/>
</dbReference>
<dbReference type="AlphaFoldDB" id="A0A841ZMV1"/>
<evidence type="ECO:0000256" key="2">
    <source>
        <dbReference type="ARBA" id="ARBA00023002"/>
    </source>
</evidence>
<comment type="catalytic activity">
    <reaction evidence="3">
        <text>(R)-mevalonate + 2 NAD(+) + CoA = (3S)-3-hydroxy-3-methylglutaryl-CoA + 2 NADH + 2 H(+)</text>
        <dbReference type="Rhea" id="RHEA:14833"/>
        <dbReference type="ChEBI" id="CHEBI:15378"/>
        <dbReference type="ChEBI" id="CHEBI:36464"/>
        <dbReference type="ChEBI" id="CHEBI:43074"/>
        <dbReference type="ChEBI" id="CHEBI:57287"/>
        <dbReference type="ChEBI" id="CHEBI:57540"/>
        <dbReference type="ChEBI" id="CHEBI:57945"/>
        <dbReference type="EC" id="1.1.1.88"/>
    </reaction>
</comment>
<dbReference type="NCBIfam" id="TIGR00532">
    <property type="entry name" value="HMG_CoA_R_NAD"/>
    <property type="match status" value="1"/>
</dbReference>
<dbReference type="InterPro" id="IPR023076">
    <property type="entry name" value="HMG_CoA_Rdtase_CS"/>
</dbReference>
<evidence type="ECO:0000256" key="3">
    <source>
        <dbReference type="RuleBase" id="RU361219"/>
    </source>
</evidence>
<protein>
    <recommendedName>
        <fullName evidence="3">3-hydroxy-3-methylglutaryl coenzyme A reductase</fullName>
        <shortName evidence="3">HMG-CoA reductase</shortName>
        <ecNumber evidence="3">1.1.1.88</ecNumber>
    </recommendedName>
</protein>
<dbReference type="EMBL" id="JAARRM010000004">
    <property type="protein sequence ID" value="MBC1521999.1"/>
    <property type="molecule type" value="Genomic_DNA"/>
</dbReference>
<dbReference type="Pfam" id="PF00368">
    <property type="entry name" value="HMG-CoA_red"/>
    <property type="match status" value="1"/>
</dbReference>
<dbReference type="InterPro" id="IPR002202">
    <property type="entry name" value="HMG_CoA_Rdtase"/>
</dbReference>
<gene>
    <name evidence="4" type="ORF">HB912_10095</name>
</gene>
<dbReference type="Gene3D" id="1.10.8.660">
    <property type="match status" value="1"/>
</dbReference>
<dbReference type="Proteomes" id="UP000559885">
    <property type="component" value="Unassembled WGS sequence"/>
</dbReference>
<dbReference type="UniPathway" id="UPA00257">
    <property type="reaction ID" value="UER00367"/>
</dbReference>
<dbReference type="GO" id="GO:0140643">
    <property type="term" value="F:hydroxymethylglutaryl-CoA reductase (NADH) activity"/>
    <property type="evidence" value="ECO:0007669"/>
    <property type="project" value="UniProtKB-EC"/>
</dbReference>
<evidence type="ECO:0000256" key="1">
    <source>
        <dbReference type="ARBA" id="ARBA00007661"/>
    </source>
</evidence>
<dbReference type="SUPFAM" id="SSF56542">
    <property type="entry name" value="Substrate-binding domain of HMG-CoA reductase"/>
    <property type="match status" value="1"/>
</dbReference>
<dbReference type="InterPro" id="IPR009029">
    <property type="entry name" value="HMG_CoA_Rdtase_sub-bd_dom_sf"/>
</dbReference>
<dbReference type="InterPro" id="IPR023074">
    <property type="entry name" value="HMG_CoA_Rdtase_cat_sf"/>
</dbReference>
<dbReference type="PROSITE" id="PS01192">
    <property type="entry name" value="HMG_COA_REDUCTASE_3"/>
    <property type="match status" value="1"/>
</dbReference>
<proteinExistence type="inferred from homology"/>
<dbReference type="PANTHER" id="PTHR10572:SF24">
    <property type="entry name" value="3-HYDROXY-3-METHYLGLUTARYL-COENZYME A REDUCTASE"/>
    <property type="match status" value="1"/>
</dbReference>
<dbReference type="InterPro" id="IPR004553">
    <property type="entry name" value="HMG_CoA_Rdtase_bac-typ"/>
</dbReference>
<dbReference type="PROSITE" id="PS50065">
    <property type="entry name" value="HMG_COA_REDUCTASE_4"/>
    <property type="match status" value="1"/>
</dbReference>
<reference evidence="4 5" key="1">
    <citation type="submission" date="2020-03" db="EMBL/GenBank/DDBJ databases">
        <title>Soil Listeria distribution.</title>
        <authorList>
            <person name="Liao J."/>
            <person name="Wiedmann M."/>
        </authorList>
    </citation>
    <scope>NUCLEOTIDE SEQUENCE [LARGE SCALE GENOMIC DNA]</scope>
    <source>
        <strain evidence="4 5">FSL L7-1507</strain>
    </source>
</reference>
<comment type="pathway">
    <text evidence="3">Metabolic intermediate metabolism; (R)-mevalonate degradation; (S)-3-hydroxy-3-methylglutaryl-CoA from (R)-mevalonate: step 1/1.</text>
</comment>
<dbReference type="GO" id="GO:0004420">
    <property type="term" value="F:hydroxymethylglutaryl-CoA reductase (NADPH) activity"/>
    <property type="evidence" value="ECO:0007669"/>
    <property type="project" value="InterPro"/>
</dbReference>
<organism evidence="4 5">
    <name type="scientific">Listeria aquatica</name>
    <dbReference type="NCBI Taxonomy" id="1494960"/>
    <lineage>
        <taxon>Bacteria</taxon>
        <taxon>Bacillati</taxon>
        <taxon>Bacillota</taxon>
        <taxon>Bacilli</taxon>
        <taxon>Bacillales</taxon>
        <taxon>Listeriaceae</taxon>
        <taxon>Listeria</taxon>
    </lineage>
</organism>
<dbReference type="GO" id="GO:0015936">
    <property type="term" value="P:coenzyme A metabolic process"/>
    <property type="evidence" value="ECO:0007669"/>
    <property type="project" value="InterPro"/>
</dbReference>
<evidence type="ECO:0000313" key="5">
    <source>
        <dbReference type="Proteomes" id="UP000559885"/>
    </source>
</evidence>
<dbReference type="EC" id="1.1.1.88" evidence="3"/>
<keyword evidence="2 3" id="KW-0560">Oxidoreductase</keyword>
<dbReference type="InterPro" id="IPR009023">
    <property type="entry name" value="HMG_CoA_Rdtase_NAD(P)-bd_sf"/>
</dbReference>
<dbReference type="PANTHER" id="PTHR10572">
    <property type="entry name" value="3-HYDROXY-3-METHYLGLUTARYL-COENZYME A REDUCTASE"/>
    <property type="match status" value="1"/>
</dbReference>
<comment type="caution">
    <text evidence="4">The sequence shown here is derived from an EMBL/GenBank/DDBJ whole genome shotgun (WGS) entry which is preliminary data.</text>
</comment>
<dbReference type="CDD" id="cd00644">
    <property type="entry name" value="HMG-CoA_reductase_classII"/>
    <property type="match status" value="1"/>
</dbReference>
<name>A0A841ZMV1_9LIST</name>
<evidence type="ECO:0000313" key="4">
    <source>
        <dbReference type="EMBL" id="MBC1521999.1"/>
    </source>
</evidence>
<comment type="similarity">
    <text evidence="1 3">Belongs to the HMG-CoA reductase family.</text>
</comment>
<accession>A0A841ZMV1</accession>
<sequence length="425" mass="45243">MLEGFYKKTRTERLDAVQELCGLSDEERALFNQAGALSFETADHMVENLLGTYGVPFGLGLNMRMNGRDYLVPMATEEPSVIAAQSGAGKLIRQAGGIKAESRSREMTGQIELCGIKDVKKSRAAILAQKTELLFLANSAYPSLQKRGGGAVDLTVREVKTVRETLLVVHVSVETLEAMGANMINTMVEALAPRLEELSCGIAEMRILTNLVDQATATAKCVISPDLLSGKGFSGEEVRDRIVRAYEFASADIYRATTHNKGIMNGVDAVVLAFGNDTRAVEAAAHAFAAKTGMYQPMSSWSVSDAGELVGELTLPMPVAMVGGSIGIVPLVSLSKKISGVKSASELAEFIVSVGLTQNFAALRALVTEGIQRGHMSLQAKSTAIAAGAVGAEVERVAEILLKNRSVSLTSASEILQKMRDLSSN</sequence>
<dbReference type="Gene3D" id="3.90.770.10">
    <property type="entry name" value="3-hydroxy-3-methylglutaryl-coenzyme A Reductase, Chain A, domain 2"/>
    <property type="match status" value="2"/>
</dbReference>